<organism evidence="2 3">
    <name type="scientific">Reinekea forsetii</name>
    <dbReference type="NCBI Taxonomy" id="1336806"/>
    <lineage>
        <taxon>Bacteria</taxon>
        <taxon>Pseudomonadati</taxon>
        <taxon>Pseudomonadota</taxon>
        <taxon>Gammaproteobacteria</taxon>
        <taxon>Oceanospirillales</taxon>
        <taxon>Saccharospirillaceae</taxon>
        <taxon>Reinekea</taxon>
    </lineage>
</organism>
<sequence length="299" mass="32609">MFHFSRRTLWIIIYITIPLIILLNSLGPKPYIAGEPAPEAPTWSLDELALDCARQVCTLALAGAEHIRVSALLDRIPTGQLAVPAAFDLQTQQLGGRFVISLEGPANASSQAELMAFLRQWLPADGALNWVVTGAISDELVAQLNALETIRSGPGLALSLEPLKALTRLTAPALGTAEQLSFLLWIDLLNGRLAAYSIQGQWRDRQASSYVNFNGTLSADLFYPVDLAELAPVLAAYRAAGAERQRNAAQIDRYAVTAELYRLPLSFFINQPERLATLSLASVNEMREFALGQITAPLR</sequence>
<proteinExistence type="predicted"/>
<evidence type="ECO:0000313" key="3">
    <source>
        <dbReference type="Proteomes" id="UP000229757"/>
    </source>
</evidence>
<evidence type="ECO:0000313" key="2">
    <source>
        <dbReference type="EMBL" id="ATX75631.1"/>
    </source>
</evidence>
<keyword evidence="1" id="KW-0472">Membrane</keyword>
<dbReference type="KEGG" id="rfo:REIFOR_00459"/>
<gene>
    <name evidence="2" type="ORF">REIFOR_00459</name>
</gene>
<dbReference type="Proteomes" id="UP000229757">
    <property type="component" value="Chromosome"/>
</dbReference>
<dbReference type="OrthoDB" id="6196407at2"/>
<protein>
    <submittedName>
        <fullName evidence="2">Uncharacterized protein</fullName>
    </submittedName>
</protein>
<keyword evidence="1" id="KW-0812">Transmembrane</keyword>
<reference evidence="2 3" key="1">
    <citation type="journal article" date="2017" name="Environ. Microbiol.">
        <title>Genomic and physiological analyses of 'Reinekea forsetii' reveal a versatile opportunistic lifestyle during spring algae blooms.</title>
        <authorList>
            <person name="Avci B."/>
            <person name="Hahnke R.L."/>
            <person name="Chafee M."/>
            <person name="Fischer T."/>
            <person name="Gruber-Vodicka H."/>
            <person name="Tegetmeyer H.E."/>
            <person name="Harder J."/>
            <person name="Fuchs B.M."/>
            <person name="Amann R.I."/>
            <person name="Teeling H."/>
        </authorList>
    </citation>
    <scope>NUCLEOTIDE SEQUENCE [LARGE SCALE GENOMIC DNA]</scope>
    <source>
        <strain evidence="2 3">Hel1_31_D35</strain>
    </source>
</reference>
<evidence type="ECO:0000256" key="1">
    <source>
        <dbReference type="SAM" id="Phobius"/>
    </source>
</evidence>
<dbReference type="AlphaFoldDB" id="A0A2K8KP25"/>
<dbReference type="EMBL" id="CP011797">
    <property type="protein sequence ID" value="ATX75631.1"/>
    <property type="molecule type" value="Genomic_DNA"/>
</dbReference>
<feature type="transmembrane region" description="Helical" evidence="1">
    <location>
        <begin position="9"/>
        <end position="27"/>
    </location>
</feature>
<accession>A0A2K8KP25</accession>
<keyword evidence="3" id="KW-1185">Reference proteome</keyword>
<name>A0A2K8KP25_9GAMM</name>
<keyword evidence="1" id="KW-1133">Transmembrane helix</keyword>
<dbReference type="RefSeq" id="WP_100256024.1">
    <property type="nucleotide sequence ID" value="NZ_CP011797.1"/>
</dbReference>